<dbReference type="InterPro" id="IPR031559">
    <property type="entry name" value="SMG1"/>
</dbReference>
<dbReference type="Pfam" id="PF02260">
    <property type="entry name" value="FATC"/>
    <property type="match status" value="1"/>
</dbReference>
<dbReference type="Proteomes" id="UP001489004">
    <property type="component" value="Unassembled WGS sequence"/>
</dbReference>
<feature type="domain" description="FATC" evidence="10">
    <location>
        <begin position="2680"/>
        <end position="2712"/>
    </location>
</feature>
<dbReference type="PROSITE" id="PS00916">
    <property type="entry name" value="PI3_4_KINASE_2"/>
    <property type="match status" value="1"/>
</dbReference>
<keyword evidence="7" id="KW-0175">Coiled coil</keyword>
<keyword evidence="6" id="KW-0866">Nonsense-mediated mRNA decay</keyword>
<evidence type="ECO:0000259" key="9">
    <source>
        <dbReference type="PROSITE" id="PS50290"/>
    </source>
</evidence>
<reference evidence="11 12" key="1">
    <citation type="journal article" date="2024" name="Nat. Commun.">
        <title>Phylogenomics reveals the evolutionary origins of lichenization in chlorophyte algae.</title>
        <authorList>
            <person name="Puginier C."/>
            <person name="Libourel C."/>
            <person name="Otte J."/>
            <person name="Skaloud P."/>
            <person name="Haon M."/>
            <person name="Grisel S."/>
            <person name="Petersen M."/>
            <person name="Berrin J.G."/>
            <person name="Delaux P.M."/>
            <person name="Dal Grande F."/>
            <person name="Keller J."/>
        </authorList>
    </citation>
    <scope>NUCLEOTIDE SEQUENCE [LARGE SCALE GENOMIC DNA]</scope>
    <source>
        <strain evidence="11 12">SAG 2043</strain>
    </source>
</reference>
<sequence length="2712" mass="288531">MASTTEQQLQSLIRIATRPSPSEALEARLSALHSLSDLLKTPEGAQAVQPRLLALWPLMLQLLGDSQAAIRQSAAPLVGLLGALAVSPRAAQRAPKAGGKPGAPPGLLFDWALPLLGGQQTRPLDLGSQYWMLVALKEGLAAVDDKTLARYAYAVVDVCQQLLESEATSVHILPPLFAVVMQVARHQHALQARFQDLVDLLLGWALDEAFPDNIRHLLADTFASFRPAWQARGPFAQSLVANLAADLAELASWPDSLATTEVRRFVALLSSVAAVVRAAASPEFASFLAGTLPGLVASIKAFHLLVRRDAALLTNPGSFAQEVCRYLDMLVMVAASRMQSVDAARQPACIAWQLGGTSPLAQLRTSTDAPVAVDHAEQAQQAEHASRRQHKAFLEALWQRMLPLCLPQGALSSVAAVWLPALSLERTIAAALNRLEGNDNNLESAALAAQQAHLLRKAGPVLLTPGGSRGAADAGWALRLYHSCPLLPELQSEGDDRPITSPVRAAWWAIQEAARHCTAARMRTHFGGPTQSFAALERALQGILARLMPKHKADPGNVTRPLSLEPTWLFQEFMLALEKNIFNAFEGSCLRPAPPSAATAFFAGNRKVCEDWFMRMRPLLMRTAAASEHHQATLHHALARLAELRSQMRILAANAAPAASAPAAAAALGAGTALLDGSPSGGPAAPVGAVALTPVAATSASAAVQTGRGGWGQAQDTVKAENKKGARQFLAGTLAWMDGLRLQAAGSYEAAARQHVQAAEAAAGGRLPAAPEDVAFMTARSCEAYAAVGDWEGLQTWLARLEALKEHSKGDDAAKLPAAAMTPAIDVSNRYLAAASLDRGDLQTAHGLLALSSWDPRLDPGDGGSSAAPGSAKGLFNLELSREVREATNGGDVSPWLQLLRVHQTLNPDPAGPSSRHAPLVLRIARMATSSGNYGLAGRLLSGLFSVDSMQAVGGAPVNLEMLSGLHASGPTADASRQASGMAIADERWREASVLVEVEKLRTACALGALAEAAAAGQLWNMLLPHASGASAQAPLASSLARSAAFLQLAAWLTPSTASAPARATPTQIGDDRGESAIQQLLPYYERGLAEVPAAAWGAVTPQLFAQLLHPDQAVRQLAQRLLEALEMVSPAQVLYPALVEERQALADGHAVGAELATIVADCRRRQPAVVQQLTLMMDEMQRLTVLQAEQWHAILAELQVDVSRRLITLQAEAARCAARAELDTQAKQQIMSDRYATVMAPAALTLQRHMRALQATPPQSPHEQDFQKRFLQPLRAAAEAFTAPDQHSVLRPEAAWKPLQRLASSIGQYISNPSMKLRSISPALQALSDSRIPMPGVDFQAPAHRTATLSSLEAALRSASGSGSGSGSGSADQPPPAGPHQISDGGVVTVAKVDAHVGVLATKTRPKKLRLTGSDGRVYPFLLKGREDLRMDERLMQFLRVANSILRTDPASQLRALHARHFTVTPLGPRTGLIQWLDNTVPLYGVYKAWQKRAATRKAGQAPAAQPGEVAKPGMAANKAPKVLHATELFYSRLVPALEEAGLGRLASRRDWPMDVLKKVLVELMRETPRQLLAREMWAGSASAAGWWAFQRRYSKSTAVMSMVGYLLGLGDRHLDNILLDARTADVVHIDFNIIFDKGLKLSVPEIVPFRLTQTIQAALGLTGVEGAFRSDCEAVLHSLRSQSDTLTGLLEAIVNDPLVDWAVDREHHAARQDMELAVSLNLFTSRMSEMGPRVQHNLQHLASALQTTATLLARFLPLHQDTAHAAQVARTAHEQAQAAQAALTSASNEAASTRSRLARALEATEQLQPQVTSLSAALQPTVRECRVWAERHAHTVGSFQQQTPGELTLPLEYWLSTAASAPLGLATPLGAPGQATGLIMLALNLQPGQAIPLAQGLLSQCAALDKQAAGLFPAQDAGLHGCVAMLQEYTAALRLQAGDYAHSSHHFKWAEACAAVLASPDLQGIARTKGMLSKPLSAQEALGMWAALHAAQQERMRAADELQGALLQPSDTAMEAHADAARSALTEQLQALVGGPAEPLKQAFAAFLTAQSTTLRELQRGQGGAEVAQQAQQAVMGLVSVAVVFNKAGAGATLFDGTTQGAPEPLSWLTTAVEHLRTAASAVAKLQAEVVPQLVGFALHGPTDTMLKDVCALHSCRKEWEQAVVSAQLLARHRQEHAKLLASYDQQVAALSHAMQQADAELANAAVAETLKEGQLAGERQLAAFEWLHDADLRQAGVLPAGMNVTPKGLNWALRTRRAELLQRLQHSLAALERVEEAVARWEAASAHLETQLQAAVAAASPQLLARLQHFLSQRGQWLVWAREQAASLSRMARSVLQFEYSREGRMLVGGSQAHDSFAENGNQLQQLDLVLSALAAAEAEMPSAQARLMAVLNDSANASLALDAAQATESRAGAHFASHAPLLVQEARQLSGPLQEACEAIVDSRGSVLRDVGPMLAELRQVTKGHTQASSIQQMAAWALQHHSSLAHSLAPLQAALAGLSSALRPLDLQPYAATAAAAWGLQGKRPGREARAREQAEEEARAEKLALAQAAAVIDVLRVVVPPAERQVSVAPQAAASAEAIRGALTDLTAAASGVAAVIQQEHALEPEADTSATSTAIAATAPAASLPQAAGNPKRKPQRHSSSVQSDRQAFAAGVMRRFGTKLAGRVEEAGGAVRELSVAQQVDLLLRQATSLDLLCQMYEGWTPWI</sequence>
<feature type="region of interest" description="Disordered" evidence="8">
    <location>
        <begin position="1356"/>
        <end position="1385"/>
    </location>
</feature>
<dbReference type="PROSITE" id="PS50290">
    <property type="entry name" value="PI3_4_KINASE_3"/>
    <property type="match status" value="1"/>
</dbReference>
<proteinExistence type="predicted"/>
<dbReference type="PANTHER" id="PTHR11139:SF71">
    <property type="entry name" value="SERINE_THREONINE-PROTEIN KINASE SMG1"/>
    <property type="match status" value="1"/>
</dbReference>
<dbReference type="Gene3D" id="3.30.1010.10">
    <property type="entry name" value="Phosphatidylinositol 3-kinase Catalytic Subunit, Chain A, domain 4"/>
    <property type="match status" value="1"/>
</dbReference>
<dbReference type="Pfam" id="PF15785">
    <property type="entry name" value="SMG1"/>
    <property type="match status" value="1"/>
</dbReference>
<keyword evidence="3" id="KW-0547">Nucleotide-binding</keyword>
<dbReference type="GO" id="GO:0000184">
    <property type="term" value="P:nuclear-transcribed mRNA catabolic process, nonsense-mediated decay"/>
    <property type="evidence" value="ECO:0007669"/>
    <property type="project" value="UniProtKB-KW"/>
</dbReference>
<dbReference type="InterPro" id="IPR011009">
    <property type="entry name" value="Kinase-like_dom_sf"/>
</dbReference>
<evidence type="ECO:0000256" key="4">
    <source>
        <dbReference type="ARBA" id="ARBA00022777"/>
    </source>
</evidence>
<evidence type="ECO:0000259" key="10">
    <source>
        <dbReference type="PROSITE" id="PS51190"/>
    </source>
</evidence>
<keyword evidence="2" id="KW-0808">Transferase</keyword>
<evidence type="ECO:0000256" key="2">
    <source>
        <dbReference type="ARBA" id="ARBA00022679"/>
    </source>
</evidence>
<evidence type="ECO:0000256" key="1">
    <source>
        <dbReference type="ARBA" id="ARBA00012513"/>
    </source>
</evidence>
<dbReference type="GO" id="GO:0005634">
    <property type="term" value="C:nucleus"/>
    <property type="evidence" value="ECO:0007669"/>
    <property type="project" value="TreeGrafter"/>
</dbReference>
<keyword evidence="12" id="KW-1185">Reference proteome</keyword>
<dbReference type="GO" id="GO:0005524">
    <property type="term" value="F:ATP binding"/>
    <property type="evidence" value="ECO:0007669"/>
    <property type="project" value="UniProtKB-KW"/>
</dbReference>
<dbReference type="InterPro" id="IPR050517">
    <property type="entry name" value="DDR_Repair_Kinase"/>
</dbReference>
<evidence type="ECO:0000256" key="7">
    <source>
        <dbReference type="SAM" id="Coils"/>
    </source>
</evidence>
<gene>
    <name evidence="11" type="ORF">WJX72_010214</name>
</gene>
<dbReference type="EMBL" id="JALJOR010000016">
    <property type="protein sequence ID" value="KAK9805272.1"/>
    <property type="molecule type" value="Genomic_DNA"/>
</dbReference>
<keyword evidence="5" id="KW-0067">ATP-binding</keyword>
<dbReference type="InterPro" id="IPR003152">
    <property type="entry name" value="FATC_dom"/>
</dbReference>
<dbReference type="InterPro" id="IPR000403">
    <property type="entry name" value="PI3/4_kinase_cat_dom"/>
</dbReference>
<organism evidence="11 12">
    <name type="scientific">[Myrmecia] bisecta</name>
    <dbReference type="NCBI Taxonomy" id="41462"/>
    <lineage>
        <taxon>Eukaryota</taxon>
        <taxon>Viridiplantae</taxon>
        <taxon>Chlorophyta</taxon>
        <taxon>core chlorophytes</taxon>
        <taxon>Trebouxiophyceae</taxon>
        <taxon>Trebouxiales</taxon>
        <taxon>Trebouxiaceae</taxon>
        <taxon>Myrmecia</taxon>
    </lineage>
</organism>
<keyword evidence="4" id="KW-0418">Kinase</keyword>
<evidence type="ECO:0000256" key="3">
    <source>
        <dbReference type="ARBA" id="ARBA00022741"/>
    </source>
</evidence>
<dbReference type="InterPro" id="IPR018936">
    <property type="entry name" value="PI3/4_kinase_CS"/>
</dbReference>
<dbReference type="FunFam" id="1.10.1070.11:FF:000096">
    <property type="entry name" value="Phosphatidylinositol 3-kinase-related protein kinase"/>
    <property type="match status" value="1"/>
</dbReference>
<evidence type="ECO:0000313" key="11">
    <source>
        <dbReference type="EMBL" id="KAK9805272.1"/>
    </source>
</evidence>
<name>A0AAW1PB58_9CHLO</name>
<dbReference type="InterPro" id="IPR036940">
    <property type="entry name" value="PI3/4_kinase_cat_sf"/>
</dbReference>
<dbReference type="SMART" id="SM01343">
    <property type="entry name" value="FATC"/>
    <property type="match status" value="1"/>
</dbReference>
<dbReference type="PANTHER" id="PTHR11139">
    <property type="entry name" value="ATAXIA TELANGIECTASIA MUTATED ATM -RELATED"/>
    <property type="match status" value="1"/>
</dbReference>
<evidence type="ECO:0000256" key="6">
    <source>
        <dbReference type="ARBA" id="ARBA00023161"/>
    </source>
</evidence>
<feature type="region of interest" description="Disordered" evidence="8">
    <location>
        <begin position="2629"/>
        <end position="2652"/>
    </location>
</feature>
<dbReference type="Gene3D" id="1.10.1070.11">
    <property type="entry name" value="Phosphatidylinositol 3-/4-kinase, catalytic domain"/>
    <property type="match status" value="1"/>
</dbReference>
<evidence type="ECO:0000256" key="5">
    <source>
        <dbReference type="ARBA" id="ARBA00022840"/>
    </source>
</evidence>
<dbReference type="GO" id="GO:0004674">
    <property type="term" value="F:protein serine/threonine kinase activity"/>
    <property type="evidence" value="ECO:0007669"/>
    <property type="project" value="UniProtKB-EC"/>
</dbReference>
<dbReference type="Pfam" id="PF00454">
    <property type="entry name" value="PI3_PI4_kinase"/>
    <property type="match status" value="1"/>
</dbReference>
<feature type="coiled-coil region" evidence="7">
    <location>
        <begin position="2260"/>
        <end position="2294"/>
    </location>
</feature>
<dbReference type="EC" id="2.7.11.1" evidence="1"/>
<accession>A0AAW1PB58</accession>
<evidence type="ECO:0000256" key="8">
    <source>
        <dbReference type="SAM" id="MobiDB-lite"/>
    </source>
</evidence>
<evidence type="ECO:0000313" key="12">
    <source>
        <dbReference type="Proteomes" id="UP001489004"/>
    </source>
</evidence>
<dbReference type="SUPFAM" id="SSF56112">
    <property type="entry name" value="Protein kinase-like (PK-like)"/>
    <property type="match status" value="1"/>
</dbReference>
<comment type="caution">
    <text evidence="11">The sequence shown here is derived from an EMBL/GenBank/DDBJ whole genome shotgun (WGS) entry which is preliminary data.</text>
</comment>
<feature type="domain" description="PI3K/PI4K catalytic" evidence="9">
    <location>
        <begin position="1394"/>
        <end position="1750"/>
    </location>
</feature>
<dbReference type="SMART" id="SM00146">
    <property type="entry name" value="PI3Kc"/>
    <property type="match status" value="1"/>
</dbReference>
<dbReference type="PROSITE" id="PS51190">
    <property type="entry name" value="FATC"/>
    <property type="match status" value="1"/>
</dbReference>
<protein>
    <recommendedName>
        <fullName evidence="1">non-specific serine/threonine protein kinase</fullName>
        <ecNumber evidence="1">2.7.11.1</ecNumber>
    </recommendedName>
</protein>